<dbReference type="InterPro" id="IPR048501">
    <property type="entry name" value="Legum_prodom"/>
</dbReference>
<dbReference type="InterPro" id="IPR046427">
    <property type="entry name" value="Legumain_prodom_sf"/>
</dbReference>
<dbReference type="OrthoDB" id="192611at2759"/>
<dbReference type="GO" id="GO:0006624">
    <property type="term" value="P:vacuolar protein processing"/>
    <property type="evidence" value="ECO:0007669"/>
    <property type="project" value="TreeGrafter"/>
</dbReference>
<evidence type="ECO:0000313" key="9">
    <source>
        <dbReference type="EMBL" id="KAE9528668.1"/>
    </source>
</evidence>
<dbReference type="InterPro" id="IPR001096">
    <property type="entry name" value="Peptidase_C13"/>
</dbReference>
<dbReference type="AlphaFoldDB" id="A0A6G0TBN3"/>
<dbReference type="PANTHER" id="PTHR12000:SF42">
    <property type="entry name" value="LEGUMAIN"/>
    <property type="match status" value="1"/>
</dbReference>
<proteinExistence type="inferred from homology"/>
<evidence type="ECO:0000256" key="7">
    <source>
        <dbReference type="ARBA" id="ARBA00022807"/>
    </source>
</evidence>
<evidence type="ECO:0000256" key="1">
    <source>
        <dbReference type="ARBA" id="ARBA00000810"/>
    </source>
</evidence>
<dbReference type="EC" id="3.4.22.34" evidence="3"/>
<feature type="signal peptide" evidence="8">
    <location>
        <begin position="1"/>
        <end position="18"/>
    </location>
</feature>
<dbReference type="EMBL" id="VYZN01000048">
    <property type="protein sequence ID" value="KAE9528668.1"/>
    <property type="molecule type" value="Genomic_DNA"/>
</dbReference>
<dbReference type="GO" id="GO:0005773">
    <property type="term" value="C:vacuole"/>
    <property type="evidence" value="ECO:0007669"/>
    <property type="project" value="GOC"/>
</dbReference>
<dbReference type="CDD" id="cd21115">
    <property type="entry name" value="legumain_C"/>
    <property type="match status" value="1"/>
</dbReference>
<comment type="similarity">
    <text evidence="2">Belongs to the peptidase C13 family.</text>
</comment>
<evidence type="ECO:0000256" key="8">
    <source>
        <dbReference type="SAM" id="SignalP"/>
    </source>
</evidence>
<protein>
    <recommendedName>
        <fullName evidence="3">legumain</fullName>
        <ecNumber evidence="3">3.4.22.34</ecNumber>
    </recommendedName>
</protein>
<dbReference type="GO" id="GO:0004197">
    <property type="term" value="F:cysteine-type endopeptidase activity"/>
    <property type="evidence" value="ECO:0007669"/>
    <property type="project" value="UniProtKB-EC"/>
</dbReference>
<evidence type="ECO:0000256" key="5">
    <source>
        <dbReference type="ARBA" id="ARBA00022729"/>
    </source>
</evidence>
<keyword evidence="6" id="KW-0378">Hydrolase</keyword>
<dbReference type="PANTHER" id="PTHR12000">
    <property type="entry name" value="HEMOGLOBINASE FAMILY MEMBER"/>
    <property type="match status" value="1"/>
</dbReference>
<reference evidence="9 10" key="1">
    <citation type="submission" date="2019-08" db="EMBL/GenBank/DDBJ databases">
        <title>The genome of the soybean aphid Biotype 1, its phylome, world population structure and adaptation to the North American continent.</title>
        <authorList>
            <person name="Giordano R."/>
            <person name="Donthu R.K."/>
            <person name="Hernandez A.G."/>
            <person name="Wright C.L."/>
            <person name="Zimin A.V."/>
        </authorList>
    </citation>
    <scope>NUCLEOTIDE SEQUENCE [LARGE SCALE GENOMIC DNA]</scope>
    <source>
        <tissue evidence="9">Whole aphids</tissue>
    </source>
</reference>
<gene>
    <name evidence="9" type="ORF">AGLY_012243</name>
</gene>
<organism evidence="9 10">
    <name type="scientific">Aphis glycines</name>
    <name type="common">Soybean aphid</name>
    <dbReference type="NCBI Taxonomy" id="307491"/>
    <lineage>
        <taxon>Eukaryota</taxon>
        <taxon>Metazoa</taxon>
        <taxon>Ecdysozoa</taxon>
        <taxon>Arthropoda</taxon>
        <taxon>Hexapoda</taxon>
        <taxon>Insecta</taxon>
        <taxon>Pterygota</taxon>
        <taxon>Neoptera</taxon>
        <taxon>Paraneoptera</taxon>
        <taxon>Hemiptera</taxon>
        <taxon>Sternorrhyncha</taxon>
        <taxon>Aphidomorpha</taxon>
        <taxon>Aphidoidea</taxon>
        <taxon>Aphididae</taxon>
        <taxon>Aphidini</taxon>
        <taxon>Aphis</taxon>
        <taxon>Aphis</taxon>
    </lineage>
</organism>
<evidence type="ECO:0000313" key="10">
    <source>
        <dbReference type="Proteomes" id="UP000475862"/>
    </source>
</evidence>
<dbReference type="Pfam" id="PF01650">
    <property type="entry name" value="Peptidase_C13"/>
    <property type="match status" value="3"/>
</dbReference>
<dbReference type="Gene3D" id="3.40.50.1460">
    <property type="match status" value="3"/>
</dbReference>
<keyword evidence="5 8" id="KW-0732">Signal</keyword>
<evidence type="ECO:0000256" key="6">
    <source>
        <dbReference type="ARBA" id="ARBA00022801"/>
    </source>
</evidence>
<dbReference type="PRINTS" id="PR00776">
    <property type="entry name" value="HEMOGLOBNASE"/>
</dbReference>
<keyword evidence="10" id="KW-1185">Reference proteome</keyword>
<comment type="catalytic activity">
    <reaction evidence="1">
        <text>Hydrolysis of proteins and small molecule substrates at -Asn-|-Xaa- bonds.</text>
        <dbReference type="EC" id="3.4.22.34"/>
    </reaction>
</comment>
<name>A0A6G0TBN3_APHGL</name>
<evidence type="ECO:0000256" key="2">
    <source>
        <dbReference type="ARBA" id="ARBA00009941"/>
    </source>
</evidence>
<dbReference type="Proteomes" id="UP000475862">
    <property type="component" value="Unassembled WGS sequence"/>
</dbReference>
<feature type="chain" id="PRO_5026160386" description="legumain" evidence="8">
    <location>
        <begin position="19"/>
        <end position="867"/>
    </location>
</feature>
<dbReference type="FunFam" id="3.40.50.1460:FF:000006">
    <property type="entry name" value="Legumain"/>
    <property type="match status" value="1"/>
</dbReference>
<keyword evidence="7" id="KW-0788">Thiol protease</keyword>
<accession>A0A6G0TBN3</accession>
<evidence type="ECO:0000256" key="4">
    <source>
        <dbReference type="ARBA" id="ARBA00022670"/>
    </source>
</evidence>
<sequence>MEVFSFVSLALFAIGSTAILMPNSYRKPWTDNENHFFGGKKWVVLVAGSDGWNNYRHQADICHAYQIIRGNGIPKENIITMMVDDIAYNPRNPTPGTIINQPNGTDVYNGVVIDYKGTDVNSTNFLKIITGDKKAMQSVGTGKVIEGGPNDKIFINFVDHGTTGILVFPEDYLYADQLNDALKTMYATAILAVTASGPRENSYGCYCRSQSGPYKTCLGDLFSVTWMENLDATVFDSSAKKRTVFNDFKEVRTNVTESNVMVYGDFKTGHEKLSTFIGYNNRKEHSPAKPKMTKTIDSKITVSGIDALEDAVQQQLANHELPVSERHRLLTELRRNNEMRLIIDRALRKIYSMVAKARPEIMSKVGNFDEPNHLDLSLGMFPCYRSILNKITESCFSLPRIAHCRRTLRRGVFNLVALALFAVGSFANENNPTNDEIFWGGKKWVVLVAGSDGWSNYRHQADICHAYQIIRSNGIPAENIITMMVDDIAHNSRNPTPGKIINKPNGTDVYEGVVIDYKGKDVNKSNFLKIITGDKEGMESIGSGKVVKGGRRDRIFINFVDHGTTGIIGFPDDYLYADELNNAFISMRGNGTYKKMLLYIEACRAGSMFDGILAEDANITASGPRENSYGCYCGSQSGPYKTCLGDLFSVTWMEDLDMPTSGREARRRSVFNDFREVRTNVTKSNVMIYGDFETGKEKLSSFIGYHGNDDSQAVRSNGIDIKATVSSRDVHESEVQYQLAHDKLSLPESLKLSAELRQNNKMRSVIDSVFQNIYSEVVKMRSDIKSEIGDLEEPSYLQLNLSMFPCYRSILNQITKSCFSLPKNPYVLDKLTIFANMCVVDNQIDQLVRNIVFKSCSNVPDNIINIQ</sequence>
<comment type="caution">
    <text evidence="9">The sequence shown here is derived from an EMBL/GenBank/DDBJ whole genome shotgun (WGS) entry which is preliminary data.</text>
</comment>
<dbReference type="GO" id="GO:0051603">
    <property type="term" value="P:proteolysis involved in protein catabolic process"/>
    <property type="evidence" value="ECO:0007669"/>
    <property type="project" value="TreeGrafter"/>
</dbReference>
<keyword evidence="4" id="KW-0645">Protease</keyword>
<dbReference type="Gene3D" id="1.10.132.130">
    <property type="match status" value="1"/>
</dbReference>
<evidence type="ECO:0000256" key="3">
    <source>
        <dbReference type="ARBA" id="ARBA00012628"/>
    </source>
</evidence>